<feature type="compositionally biased region" description="Low complexity" evidence="1">
    <location>
        <begin position="13"/>
        <end position="32"/>
    </location>
</feature>
<feature type="transmembrane region" description="Helical" evidence="2">
    <location>
        <begin position="162"/>
        <end position="186"/>
    </location>
</feature>
<keyword evidence="2" id="KW-0472">Membrane</keyword>
<feature type="transmembrane region" description="Helical" evidence="2">
    <location>
        <begin position="192"/>
        <end position="210"/>
    </location>
</feature>
<evidence type="ECO:0000256" key="1">
    <source>
        <dbReference type="SAM" id="MobiDB-lite"/>
    </source>
</evidence>
<keyword evidence="2" id="KW-1133">Transmembrane helix</keyword>
<organism evidence="3">
    <name type="scientific">Caudovirales sp. ct0jG3</name>
    <dbReference type="NCBI Taxonomy" id="2825756"/>
    <lineage>
        <taxon>Viruses</taxon>
        <taxon>Duplodnaviria</taxon>
        <taxon>Heunggongvirae</taxon>
        <taxon>Uroviricota</taxon>
        <taxon>Caudoviricetes</taxon>
    </lineage>
</organism>
<name>A0A8S5NTD7_9CAUD</name>
<protein>
    <submittedName>
        <fullName evidence="3">Uncharacterized protein</fullName>
    </submittedName>
</protein>
<sequence>MERTRKGARESAGRPIRGRSGIGREGILPEPGGHSGHGRGPGGGRRPKRGADREPGSRRKNERKKSTVLTHGAGGYGINRARSRRPAAEENGRRASGRRSAAGRIGGNGRGVAGGEVVHGEAKDGGEQLQLEVGNDALAGLNPADGHLAELETVELHFNGQLLLGEAVGGTPLAYALAADVALLSVGGVEPHAAALLSLIIFCILTIPRCRIMLIKKMIRHQNFFKRRRNAIWDY</sequence>
<feature type="compositionally biased region" description="Gly residues" evidence="1">
    <location>
        <begin position="33"/>
        <end position="44"/>
    </location>
</feature>
<feature type="compositionally biased region" description="Basic and acidic residues" evidence="1">
    <location>
        <begin position="49"/>
        <end position="59"/>
    </location>
</feature>
<reference evidence="3" key="1">
    <citation type="journal article" date="2021" name="Proc. Natl. Acad. Sci. U.S.A.">
        <title>A Catalog of Tens of Thousands of Viruses from Human Metagenomes Reveals Hidden Associations with Chronic Diseases.</title>
        <authorList>
            <person name="Tisza M.J."/>
            <person name="Buck C.B."/>
        </authorList>
    </citation>
    <scope>NUCLEOTIDE SEQUENCE</scope>
    <source>
        <strain evidence="3">Ct0jG3</strain>
    </source>
</reference>
<dbReference type="EMBL" id="BK015244">
    <property type="protein sequence ID" value="DAD97570.1"/>
    <property type="molecule type" value="Genomic_DNA"/>
</dbReference>
<evidence type="ECO:0000313" key="3">
    <source>
        <dbReference type="EMBL" id="DAD97570.1"/>
    </source>
</evidence>
<accession>A0A8S5NTD7</accession>
<feature type="compositionally biased region" description="Basic and acidic residues" evidence="1">
    <location>
        <begin position="1"/>
        <end position="12"/>
    </location>
</feature>
<feature type="region of interest" description="Disordered" evidence="1">
    <location>
        <begin position="1"/>
        <end position="114"/>
    </location>
</feature>
<keyword evidence="2" id="KW-0812">Transmembrane</keyword>
<evidence type="ECO:0000256" key="2">
    <source>
        <dbReference type="SAM" id="Phobius"/>
    </source>
</evidence>
<proteinExistence type="predicted"/>
<feature type="compositionally biased region" description="Gly residues" evidence="1">
    <location>
        <begin position="104"/>
        <end position="114"/>
    </location>
</feature>